<keyword evidence="2" id="KW-1185">Reference proteome</keyword>
<dbReference type="AlphaFoldDB" id="A0A183UID8"/>
<accession>A0A183UID8</accession>
<gene>
    <name evidence="1" type="ORF">TCNE_LOCUS8258</name>
</gene>
<proteinExistence type="predicted"/>
<name>A0A183UID8_TOXCA</name>
<evidence type="ECO:0000313" key="1">
    <source>
        <dbReference type="EMBL" id="VDM39579.1"/>
    </source>
</evidence>
<evidence type="ECO:0000313" key="2">
    <source>
        <dbReference type="Proteomes" id="UP000050794"/>
    </source>
</evidence>
<reference evidence="3" key="1">
    <citation type="submission" date="2016-06" db="UniProtKB">
        <authorList>
            <consortium name="WormBaseParasite"/>
        </authorList>
    </citation>
    <scope>IDENTIFICATION</scope>
</reference>
<dbReference type="Proteomes" id="UP000050794">
    <property type="component" value="Unassembled WGS sequence"/>
</dbReference>
<dbReference type="EMBL" id="UYWY01019861">
    <property type="protein sequence ID" value="VDM39579.1"/>
    <property type="molecule type" value="Genomic_DNA"/>
</dbReference>
<sequence>MADTCDEQGRDSDDVEGLVMVARHSSSDTVVDAAGAPCADLIIFEVKESTKAAATVADATPSQATSSDNVIRTRVIKRLGPEDRFLFIAHSEHFQLQSW</sequence>
<protein>
    <submittedName>
        <fullName evidence="3">DUF3883 domain-containing protein</fullName>
    </submittedName>
</protein>
<organism evidence="2 3">
    <name type="scientific">Toxocara canis</name>
    <name type="common">Canine roundworm</name>
    <dbReference type="NCBI Taxonomy" id="6265"/>
    <lineage>
        <taxon>Eukaryota</taxon>
        <taxon>Metazoa</taxon>
        <taxon>Ecdysozoa</taxon>
        <taxon>Nematoda</taxon>
        <taxon>Chromadorea</taxon>
        <taxon>Rhabditida</taxon>
        <taxon>Spirurina</taxon>
        <taxon>Ascaridomorpha</taxon>
        <taxon>Ascaridoidea</taxon>
        <taxon>Toxocaridae</taxon>
        <taxon>Toxocara</taxon>
    </lineage>
</organism>
<reference evidence="1 2" key="2">
    <citation type="submission" date="2018-11" db="EMBL/GenBank/DDBJ databases">
        <authorList>
            <consortium name="Pathogen Informatics"/>
        </authorList>
    </citation>
    <scope>NUCLEOTIDE SEQUENCE [LARGE SCALE GENOMIC DNA]</scope>
</reference>
<evidence type="ECO:0000313" key="3">
    <source>
        <dbReference type="WBParaSite" id="TCNE_0000825801-mRNA-1"/>
    </source>
</evidence>
<dbReference type="WBParaSite" id="TCNE_0000825801-mRNA-1">
    <property type="protein sequence ID" value="TCNE_0000825801-mRNA-1"/>
    <property type="gene ID" value="TCNE_0000825801"/>
</dbReference>